<dbReference type="Pfam" id="PF01273">
    <property type="entry name" value="LBP_BPI_CETP"/>
    <property type="match status" value="3"/>
</dbReference>
<dbReference type="SUPFAM" id="SSF55394">
    <property type="entry name" value="Bactericidal permeability-increasing protein, BPI"/>
    <property type="match status" value="4"/>
</dbReference>
<keyword evidence="6" id="KW-1185">Reference proteome</keyword>
<dbReference type="GO" id="GO:0008289">
    <property type="term" value="F:lipid binding"/>
    <property type="evidence" value="ECO:0007669"/>
    <property type="project" value="InterPro"/>
</dbReference>
<dbReference type="PANTHER" id="PTHR47395:SF1">
    <property type="entry name" value="BPI FOLD-CONTAINING FAMILY B MEMBER 1"/>
    <property type="match status" value="1"/>
</dbReference>
<dbReference type="GO" id="GO:0002227">
    <property type="term" value="P:innate immune response in mucosa"/>
    <property type="evidence" value="ECO:0007669"/>
    <property type="project" value="TreeGrafter"/>
</dbReference>
<dbReference type="InParanoid" id="L9L3D2"/>
<sequence length="1050" mass="114826">MYPLWSLLILLGLLALPSALPPQPWPSLAAAHTDSKSTLARIIAQGLMKHNAEGRIQNLHLLSSLNTSGQAVPGMMSWLMNGLKLQQQQLESSLNITNIHLDYGGIQMSSHQEWLSANISLDFDIELRMPFSNKIVRMHAYMSLVVEFWLEKDEFGRRDLVMGKCHAEPRSVHLMVLTEPAWIYLFWSPSSSLPMAIPPNIKHFLRNLRENLEQVIPHLVESQISREMFQIGGLIVFCGLLAQATTQLTNLPLPPDEPLTSSLIPSLPSSPTGLAGDLTSALSNGLLSGDLLGILENLPLLDTLKLKGGPSNGLLEKVGGLLGKVTSEIPILNDIVDIKVTNPQLLELGLVQTPDGHRLYVTVPVSLTLNVNILPSLPVQSLIDSLTNALNNVLPDLVQEKVCPMLNEVLSHLDVTLEHAIVDQEEEADGLDRRLCGLRTFAGHSCLLQMEIGFHHASRLNSDNKDDPQIMSKGVPLVPNTQLEILGKDSVVVFPQSPMVSLGEERDSEDRNVSRNMAGLWTSTLLCSLLAVTLIQATLSPPAVLNIGPEVIKNQLTQELKDHNATAILQHLPLLSTIRERPAGGIPLLGNMMNNILKNIIWLKVTSASILQLQIQPSDNNQELTVTIPLDMVAGFNTPLVKTIVEMHLETEAQAVIRMDSSSTHSTHPTLSDCSISHGSLRITLLHKLSFLVNPLANTVRSLLMPALPELLKTQVSRIKGSLACEDCAHYAAGMELQPPDPASTPGAPKPDLSSSRRDTHWLIPTQDGQTGIYYTRNFLSTYYVQEPVFLNTHRLEFDFLSSAINGDTIQVHLGAKLLDAQGNVTNRFSDSAASLTMPTLDSAPFSFTVRHDVVNAAVGALLPTEELMILLDSVLPELARQLKLDIQVINEKAANQLSPTQIVKLLTLETPELLLSQNGAKLAQLVVFEVFPTNEARRPLFTLGIEASSEAQFYTKGDQLILNLNEISSNRIQLMNSGIGLFEPEPLKDVIMEILLSVLLPNQNGKLRSGIPLSMLKSLGFKAAECSLTKDALVITPASSENFGSPVSQ</sequence>
<keyword evidence="2" id="KW-0732">Signal</keyword>
<dbReference type="InterPro" id="IPR017942">
    <property type="entry name" value="Lipid-bd_serum_glycop_N"/>
</dbReference>
<dbReference type="Gene3D" id="3.15.10.10">
    <property type="entry name" value="Bactericidal permeability-increasing protein, domain 1"/>
    <property type="match status" value="4"/>
</dbReference>
<dbReference type="PANTHER" id="PTHR47395">
    <property type="entry name" value="BPI FOLD-CONTAINING FAMILY B MEMBER 1"/>
    <property type="match status" value="1"/>
</dbReference>
<feature type="domain" description="Lipid-binding serum glycoprotein C-terminal" evidence="4">
    <location>
        <begin position="819"/>
        <end position="1038"/>
    </location>
</feature>
<evidence type="ECO:0000313" key="5">
    <source>
        <dbReference type="EMBL" id="ELW69556.1"/>
    </source>
</evidence>
<feature type="chain" id="PRO_5003999995" evidence="2">
    <location>
        <begin position="20"/>
        <end position="1050"/>
    </location>
</feature>
<dbReference type="FunCoup" id="L9L3D2">
    <property type="interactions" value="121"/>
</dbReference>
<dbReference type="InterPro" id="IPR017943">
    <property type="entry name" value="Bactericidal_perm-incr_a/b_dom"/>
</dbReference>
<evidence type="ECO:0000259" key="3">
    <source>
        <dbReference type="SMART" id="SM00328"/>
    </source>
</evidence>
<reference evidence="6" key="1">
    <citation type="submission" date="2012-07" db="EMBL/GenBank/DDBJ databases">
        <title>Genome of the Chinese tree shrew, a rising model animal genetically related to primates.</title>
        <authorList>
            <person name="Zhang G."/>
            <person name="Fan Y."/>
            <person name="Yao Y."/>
            <person name="Huang Z."/>
        </authorList>
    </citation>
    <scope>NUCLEOTIDE SEQUENCE [LARGE SCALE GENOMIC DNA]</scope>
</reference>
<dbReference type="SMART" id="SM00328">
    <property type="entry name" value="BPI1"/>
    <property type="match status" value="1"/>
</dbReference>
<evidence type="ECO:0000256" key="1">
    <source>
        <dbReference type="SAM" id="MobiDB-lite"/>
    </source>
</evidence>
<reference evidence="6" key="2">
    <citation type="journal article" date="2013" name="Nat. Commun.">
        <title>Genome of the Chinese tree shrew.</title>
        <authorList>
            <person name="Fan Y."/>
            <person name="Huang Z.Y."/>
            <person name="Cao C.C."/>
            <person name="Chen C.S."/>
            <person name="Chen Y.X."/>
            <person name="Fan D.D."/>
            <person name="He J."/>
            <person name="Hou H.L."/>
            <person name="Hu L."/>
            <person name="Hu X.T."/>
            <person name="Jiang X.T."/>
            <person name="Lai R."/>
            <person name="Lang Y.S."/>
            <person name="Liang B."/>
            <person name="Liao S.G."/>
            <person name="Mu D."/>
            <person name="Ma Y.Y."/>
            <person name="Niu Y.Y."/>
            <person name="Sun X.Q."/>
            <person name="Xia J.Q."/>
            <person name="Xiao J."/>
            <person name="Xiong Z.Q."/>
            <person name="Xu L."/>
            <person name="Yang L."/>
            <person name="Zhang Y."/>
            <person name="Zhao W."/>
            <person name="Zhao X.D."/>
            <person name="Zheng Y.T."/>
            <person name="Zhou J.M."/>
            <person name="Zhu Y.B."/>
            <person name="Zhang G.J."/>
            <person name="Wang J."/>
            <person name="Yao Y.G."/>
        </authorList>
    </citation>
    <scope>NUCLEOTIDE SEQUENCE [LARGE SCALE GENOMIC DNA]</scope>
</reference>
<feature type="region of interest" description="Disordered" evidence="1">
    <location>
        <begin position="736"/>
        <end position="759"/>
    </location>
</feature>
<name>L9L3D2_TUPCH</name>
<feature type="signal peptide" evidence="2">
    <location>
        <begin position="1"/>
        <end position="19"/>
    </location>
</feature>
<dbReference type="AlphaFoldDB" id="L9L3D2"/>
<dbReference type="EMBL" id="KB320526">
    <property type="protein sequence ID" value="ELW69556.1"/>
    <property type="molecule type" value="Genomic_DNA"/>
</dbReference>
<evidence type="ECO:0000313" key="6">
    <source>
        <dbReference type="Proteomes" id="UP000011518"/>
    </source>
</evidence>
<dbReference type="eggNOG" id="ENOG502T3DV">
    <property type="taxonomic scope" value="Eukaryota"/>
</dbReference>
<dbReference type="InterPro" id="IPR001124">
    <property type="entry name" value="Lipid-bd_serum_glycop_C"/>
</dbReference>
<evidence type="ECO:0000256" key="2">
    <source>
        <dbReference type="SAM" id="SignalP"/>
    </source>
</evidence>
<dbReference type="GO" id="GO:0070062">
    <property type="term" value="C:extracellular exosome"/>
    <property type="evidence" value="ECO:0007669"/>
    <property type="project" value="TreeGrafter"/>
</dbReference>
<organism evidence="5 6">
    <name type="scientific">Tupaia chinensis</name>
    <name type="common">Chinese tree shrew</name>
    <name type="synonym">Tupaia belangeri chinensis</name>
    <dbReference type="NCBI Taxonomy" id="246437"/>
    <lineage>
        <taxon>Eukaryota</taxon>
        <taxon>Metazoa</taxon>
        <taxon>Chordata</taxon>
        <taxon>Craniata</taxon>
        <taxon>Vertebrata</taxon>
        <taxon>Euteleostomi</taxon>
        <taxon>Mammalia</taxon>
        <taxon>Eutheria</taxon>
        <taxon>Euarchontoglires</taxon>
        <taxon>Scandentia</taxon>
        <taxon>Tupaiidae</taxon>
        <taxon>Tupaia</taxon>
    </lineage>
</organism>
<evidence type="ECO:0000259" key="4">
    <source>
        <dbReference type="SMART" id="SM00329"/>
    </source>
</evidence>
<dbReference type="SMART" id="SM00329">
    <property type="entry name" value="BPI2"/>
    <property type="match status" value="1"/>
</dbReference>
<feature type="domain" description="Lipid-binding serum glycoprotein N-terminal" evidence="3">
    <location>
        <begin position="552"/>
        <end position="830"/>
    </location>
</feature>
<proteinExistence type="predicted"/>
<dbReference type="GO" id="GO:0034144">
    <property type="term" value="P:negative regulation of toll-like receptor 4 signaling pathway"/>
    <property type="evidence" value="ECO:0007669"/>
    <property type="project" value="TreeGrafter"/>
</dbReference>
<protein>
    <submittedName>
        <fullName evidence="5">Long palate, lung and nasal epithelium carcinoma-associated protein 1</fullName>
    </submittedName>
</protein>
<dbReference type="Pfam" id="PF02886">
    <property type="entry name" value="LBP_BPI_CETP_C"/>
    <property type="match status" value="1"/>
</dbReference>
<gene>
    <name evidence="5" type="ORF">TREES_T100008627</name>
</gene>
<accession>L9L3D2</accession>
<dbReference type="Proteomes" id="UP000011518">
    <property type="component" value="Unassembled WGS sequence"/>
</dbReference>
<dbReference type="Gene3D" id="3.15.20.10">
    <property type="entry name" value="Bactericidal permeability-increasing protein, domain 2"/>
    <property type="match status" value="1"/>
</dbReference>
<dbReference type="InterPro" id="IPR021193">
    <property type="entry name" value="Bpifb1"/>
</dbReference>